<dbReference type="PROSITE" id="PS50011">
    <property type="entry name" value="PROTEIN_KINASE_DOM"/>
    <property type="match status" value="1"/>
</dbReference>
<keyword evidence="2" id="KW-0808">Transferase</keyword>
<comment type="caution">
    <text evidence="7">The sequence shown here is derived from an EMBL/GenBank/DDBJ whole genome shotgun (WGS) entry which is preliminary data.</text>
</comment>
<dbReference type="Gene3D" id="1.10.510.10">
    <property type="entry name" value="Transferase(Phosphotransferase) domain 1"/>
    <property type="match status" value="1"/>
</dbReference>
<evidence type="ECO:0000256" key="4">
    <source>
        <dbReference type="ARBA" id="ARBA00022777"/>
    </source>
</evidence>
<dbReference type="PROSITE" id="PS00108">
    <property type="entry name" value="PROTEIN_KINASE_ST"/>
    <property type="match status" value="1"/>
</dbReference>
<protein>
    <recommendedName>
        <fullName evidence="6">Protein kinase domain-containing protein</fullName>
    </recommendedName>
</protein>
<keyword evidence="1" id="KW-0723">Serine/threonine-protein kinase</keyword>
<dbReference type="PANTHER" id="PTHR24351">
    <property type="entry name" value="RIBOSOMAL PROTEIN S6 KINASE"/>
    <property type="match status" value="1"/>
</dbReference>
<name>A0ABN9L9R0_9NEOB</name>
<evidence type="ECO:0000313" key="7">
    <source>
        <dbReference type="EMBL" id="CAJ0936720.1"/>
    </source>
</evidence>
<evidence type="ECO:0000256" key="2">
    <source>
        <dbReference type="ARBA" id="ARBA00022679"/>
    </source>
</evidence>
<evidence type="ECO:0000313" key="8">
    <source>
        <dbReference type="Proteomes" id="UP001176940"/>
    </source>
</evidence>
<dbReference type="Pfam" id="PF00069">
    <property type="entry name" value="Pkinase"/>
    <property type="match status" value="1"/>
</dbReference>
<evidence type="ECO:0000256" key="1">
    <source>
        <dbReference type="ARBA" id="ARBA00022527"/>
    </source>
</evidence>
<evidence type="ECO:0000259" key="6">
    <source>
        <dbReference type="PROSITE" id="PS50011"/>
    </source>
</evidence>
<sequence length="125" mass="13914">MVERRVLQLASGSPFLVHADFGFQTKMNIFLGMQYMSCGDFYQLLHMKGPLDITNARFYAAELVCGIQFLHSEGVIHRDLKPENILVAETGHIKITNYGLALENMHAEQTATGFAGTEGYMTPDA</sequence>
<evidence type="ECO:0000256" key="5">
    <source>
        <dbReference type="ARBA" id="ARBA00022840"/>
    </source>
</evidence>
<keyword evidence="5" id="KW-0067">ATP-binding</keyword>
<dbReference type="Proteomes" id="UP001176940">
    <property type="component" value="Unassembled WGS sequence"/>
</dbReference>
<keyword evidence="3" id="KW-0547">Nucleotide-binding</keyword>
<dbReference type="InterPro" id="IPR008271">
    <property type="entry name" value="Ser/Thr_kinase_AS"/>
</dbReference>
<dbReference type="Gene3D" id="3.30.200.20">
    <property type="entry name" value="Phosphorylase Kinase, domain 1"/>
    <property type="match status" value="1"/>
</dbReference>
<gene>
    <name evidence="7" type="ORF">RIMI_LOCUS6901167</name>
</gene>
<dbReference type="InterPro" id="IPR000719">
    <property type="entry name" value="Prot_kinase_dom"/>
</dbReference>
<accession>A0ABN9L9R0</accession>
<evidence type="ECO:0000256" key="3">
    <source>
        <dbReference type="ARBA" id="ARBA00022741"/>
    </source>
</evidence>
<proteinExistence type="predicted"/>
<keyword evidence="8" id="KW-1185">Reference proteome</keyword>
<feature type="domain" description="Protein kinase" evidence="6">
    <location>
        <begin position="1"/>
        <end position="125"/>
    </location>
</feature>
<dbReference type="SUPFAM" id="SSF56112">
    <property type="entry name" value="Protein kinase-like (PK-like)"/>
    <property type="match status" value="1"/>
</dbReference>
<dbReference type="SMART" id="SM00220">
    <property type="entry name" value="S_TKc"/>
    <property type="match status" value="1"/>
</dbReference>
<reference evidence="7" key="1">
    <citation type="submission" date="2023-07" db="EMBL/GenBank/DDBJ databases">
        <authorList>
            <person name="Stuckert A."/>
        </authorList>
    </citation>
    <scope>NUCLEOTIDE SEQUENCE</scope>
</reference>
<organism evidence="7 8">
    <name type="scientific">Ranitomeya imitator</name>
    <name type="common">mimic poison frog</name>
    <dbReference type="NCBI Taxonomy" id="111125"/>
    <lineage>
        <taxon>Eukaryota</taxon>
        <taxon>Metazoa</taxon>
        <taxon>Chordata</taxon>
        <taxon>Craniata</taxon>
        <taxon>Vertebrata</taxon>
        <taxon>Euteleostomi</taxon>
        <taxon>Amphibia</taxon>
        <taxon>Batrachia</taxon>
        <taxon>Anura</taxon>
        <taxon>Neobatrachia</taxon>
        <taxon>Hyloidea</taxon>
        <taxon>Dendrobatidae</taxon>
        <taxon>Dendrobatinae</taxon>
        <taxon>Ranitomeya</taxon>
    </lineage>
</organism>
<dbReference type="InterPro" id="IPR011009">
    <property type="entry name" value="Kinase-like_dom_sf"/>
</dbReference>
<keyword evidence="4" id="KW-0418">Kinase</keyword>
<dbReference type="EMBL" id="CAUEEQ010012736">
    <property type="protein sequence ID" value="CAJ0936720.1"/>
    <property type="molecule type" value="Genomic_DNA"/>
</dbReference>